<comment type="caution">
    <text evidence="5">The sequence shown here is derived from an EMBL/GenBank/DDBJ whole genome shotgun (WGS) entry which is preliminary data.</text>
</comment>
<evidence type="ECO:0000256" key="1">
    <source>
        <dbReference type="ARBA" id="ARBA00022574"/>
    </source>
</evidence>
<dbReference type="InterPro" id="IPR001680">
    <property type="entry name" value="WD40_rpt"/>
</dbReference>
<dbReference type="InterPro" id="IPR045151">
    <property type="entry name" value="DCAF8"/>
</dbReference>
<dbReference type="AlphaFoldDB" id="A0AAE0ERD5"/>
<dbReference type="GO" id="GO:0005737">
    <property type="term" value="C:cytoplasm"/>
    <property type="evidence" value="ECO:0007669"/>
    <property type="project" value="TreeGrafter"/>
</dbReference>
<organism evidence="5 6">
    <name type="scientific">Cymbomonas tetramitiformis</name>
    <dbReference type="NCBI Taxonomy" id="36881"/>
    <lineage>
        <taxon>Eukaryota</taxon>
        <taxon>Viridiplantae</taxon>
        <taxon>Chlorophyta</taxon>
        <taxon>Pyramimonadophyceae</taxon>
        <taxon>Pyramimonadales</taxon>
        <taxon>Pyramimonadaceae</taxon>
        <taxon>Cymbomonas</taxon>
    </lineage>
</organism>
<dbReference type="PROSITE" id="PS50082">
    <property type="entry name" value="WD_REPEATS_2"/>
    <property type="match status" value="1"/>
</dbReference>
<reference evidence="5 6" key="1">
    <citation type="journal article" date="2015" name="Genome Biol. Evol.">
        <title>Comparative Genomics of a Bacterivorous Green Alga Reveals Evolutionary Causalities and Consequences of Phago-Mixotrophic Mode of Nutrition.</title>
        <authorList>
            <person name="Burns J.A."/>
            <person name="Paasch A."/>
            <person name="Narechania A."/>
            <person name="Kim E."/>
        </authorList>
    </citation>
    <scope>NUCLEOTIDE SEQUENCE [LARGE SCALE GENOMIC DNA]</scope>
    <source>
        <strain evidence="5 6">PLY_AMNH</strain>
    </source>
</reference>
<feature type="compositionally biased region" description="Basic and acidic residues" evidence="4">
    <location>
        <begin position="484"/>
        <end position="499"/>
    </location>
</feature>
<dbReference type="SMART" id="SM00320">
    <property type="entry name" value="WD40"/>
    <property type="match status" value="6"/>
</dbReference>
<evidence type="ECO:0000256" key="4">
    <source>
        <dbReference type="SAM" id="MobiDB-lite"/>
    </source>
</evidence>
<evidence type="ECO:0000313" key="6">
    <source>
        <dbReference type="Proteomes" id="UP001190700"/>
    </source>
</evidence>
<keyword evidence="6" id="KW-1185">Reference proteome</keyword>
<evidence type="ECO:0000313" key="5">
    <source>
        <dbReference type="EMBL" id="KAK3237534.1"/>
    </source>
</evidence>
<dbReference type="PROSITE" id="PS50294">
    <property type="entry name" value="WD_REPEATS_REGION"/>
    <property type="match status" value="1"/>
</dbReference>
<feature type="repeat" description="WD" evidence="3">
    <location>
        <begin position="44"/>
        <end position="85"/>
    </location>
</feature>
<dbReference type="Pfam" id="PF00400">
    <property type="entry name" value="WD40"/>
    <property type="match status" value="3"/>
</dbReference>
<dbReference type="EMBL" id="LGRX02034544">
    <property type="protein sequence ID" value="KAK3237534.1"/>
    <property type="molecule type" value="Genomic_DNA"/>
</dbReference>
<dbReference type="PANTHER" id="PTHR15574">
    <property type="entry name" value="WD REPEAT DOMAIN-CONTAINING FAMILY"/>
    <property type="match status" value="1"/>
</dbReference>
<proteinExistence type="predicted"/>
<protein>
    <submittedName>
        <fullName evidence="5">Uncharacterized protein</fullName>
    </submittedName>
</protein>
<evidence type="ECO:0000256" key="2">
    <source>
        <dbReference type="ARBA" id="ARBA00022737"/>
    </source>
</evidence>
<dbReference type="PANTHER" id="PTHR15574:SF21">
    <property type="entry name" value="DDB1- AND CUL4-ASSOCIATED FACTOR 8"/>
    <property type="match status" value="1"/>
</dbReference>
<keyword evidence="1 3" id="KW-0853">WD repeat</keyword>
<evidence type="ECO:0000256" key="3">
    <source>
        <dbReference type="PROSITE-ProRule" id="PRU00221"/>
    </source>
</evidence>
<accession>A0AAE0ERD5</accession>
<keyword evidence="2" id="KW-0677">Repeat</keyword>
<dbReference type="SUPFAM" id="SSF50978">
    <property type="entry name" value="WD40 repeat-like"/>
    <property type="match status" value="1"/>
</dbReference>
<dbReference type="GO" id="GO:0080008">
    <property type="term" value="C:Cul4-RING E3 ubiquitin ligase complex"/>
    <property type="evidence" value="ECO:0007669"/>
    <property type="project" value="TreeGrafter"/>
</dbReference>
<gene>
    <name evidence="5" type="ORF">CYMTET_52399</name>
</gene>
<dbReference type="Proteomes" id="UP001190700">
    <property type="component" value="Unassembled WGS sequence"/>
</dbReference>
<dbReference type="InterPro" id="IPR015943">
    <property type="entry name" value="WD40/YVTN_repeat-like_dom_sf"/>
</dbReference>
<sequence length="505" mass="54998">MSNENIFDALTKRSAGDLGSPQRFRRTAGSCPGLLRRMTLQKELEGHRGCVNTVSFISSGDVLVSGSDDQQVMLWDWKTGERQLTYHSGHSGNVFQARLLPESGNVMVTLGADGRVRVGHLPQGGAAPETREIGKHRGCAHKLGIMENSPNVFLSCGEDGHICQYDLRQETPFTSMLVARDANSCRIGLNAISCNPCNSWQVAACGADPHVLVYDIRSLATPPSDRGIVEQDRGEPSVKPVRWIIPDAIKNNNGHMHMHMSSVVYSQNGEILGSYNREKVYLFAADGCRGNRAAVLNRDGEEEEGGSADDGSFEGHRNAATVKGVSFFGPSDEYVLSGSDCGHLFWWSKRDGVLQQLLKGDEHVVNCLEPHPTQPLALASSGIDNTVKKWGPTADAASFDQAAAKSVMEENAAREADDSRGPMFHISPQLLLRYLQATELTRSQQAGMAGRGELTARGFRVTETTVGMQEAEAVAEVEITINDDPGREPTLEEHRRGIRSECIIS</sequence>
<feature type="region of interest" description="Disordered" evidence="4">
    <location>
        <begin position="483"/>
        <end position="505"/>
    </location>
</feature>
<name>A0AAE0ERD5_9CHLO</name>
<dbReference type="InterPro" id="IPR036322">
    <property type="entry name" value="WD40_repeat_dom_sf"/>
</dbReference>
<dbReference type="Gene3D" id="2.130.10.10">
    <property type="entry name" value="YVTN repeat-like/Quinoprotein amine dehydrogenase"/>
    <property type="match status" value="2"/>
</dbReference>